<dbReference type="OrthoDB" id="20028at2759"/>
<evidence type="ECO:0000256" key="8">
    <source>
        <dbReference type="ARBA" id="ARBA00022824"/>
    </source>
</evidence>
<dbReference type="GO" id="GO:0005789">
    <property type="term" value="C:endoplasmic reticulum membrane"/>
    <property type="evidence" value="ECO:0007669"/>
    <property type="project" value="UniProtKB-SubCell"/>
</dbReference>
<organism evidence="15 16">
    <name type="scientific">Zygosaccharomyces rouxii</name>
    <dbReference type="NCBI Taxonomy" id="4956"/>
    <lineage>
        <taxon>Eukaryota</taxon>
        <taxon>Fungi</taxon>
        <taxon>Dikarya</taxon>
        <taxon>Ascomycota</taxon>
        <taxon>Saccharomycotina</taxon>
        <taxon>Saccharomycetes</taxon>
        <taxon>Saccharomycetales</taxon>
        <taxon>Saccharomycetaceae</taxon>
        <taxon>Zygosaccharomyces</taxon>
    </lineage>
</organism>
<keyword evidence="8 14" id="KW-0256">Endoplasmic reticulum</keyword>
<dbReference type="PANTHER" id="PTHR12646">
    <property type="entry name" value="NOT56 - RELATED"/>
    <property type="match status" value="1"/>
</dbReference>
<evidence type="ECO:0000313" key="16">
    <source>
        <dbReference type="Proteomes" id="UP000187013"/>
    </source>
</evidence>
<comment type="catalytic activity">
    <reaction evidence="12 14">
        <text>an alpha-D-Man-(1-&gt;2)-alpha-D-Man-(1-&gt;2)-alpha-D-Man-(1-&gt;3)-[alpha-D-Man-(1-&gt;6)]-beta-D-Man-(1-&gt;4)-beta-D-GlcNAc-(1-&gt;4)-alpha-D-GlcNAc-diphospho-di-trans,poly-cis-dolichol + a di-trans,poly-cis-dolichyl beta-D-mannosyl phosphate = an alpha-D-Man-(1-&gt;2)-alpha-D-Man-(1-&gt;2)-alpha-D-Man-(1-&gt;3)-[alpha-D-Man-(1-&gt;3)-alpha-D-Man-(1-&gt;6)]-beta-D-Man-(1-&gt;4)-beta-D-GlcNAc-(1-&gt;4)-alpha-D-GlcNAc-diphospho-di-trans,poly-cis-dolichol + a di-trans,poly-cis-dolichyl phosphate + H(+)</text>
        <dbReference type="Rhea" id="RHEA:29527"/>
        <dbReference type="Rhea" id="RHEA-COMP:19498"/>
        <dbReference type="Rhea" id="RHEA-COMP:19501"/>
        <dbReference type="Rhea" id="RHEA-COMP:19516"/>
        <dbReference type="Rhea" id="RHEA-COMP:19517"/>
        <dbReference type="ChEBI" id="CHEBI:15378"/>
        <dbReference type="ChEBI" id="CHEBI:57683"/>
        <dbReference type="ChEBI" id="CHEBI:58211"/>
        <dbReference type="ChEBI" id="CHEBI:132515"/>
        <dbReference type="ChEBI" id="CHEBI:132516"/>
        <dbReference type="EC" id="2.4.1.258"/>
    </reaction>
    <physiologicalReaction direction="left-to-right" evidence="12 14">
        <dbReference type="Rhea" id="RHEA:29528"/>
    </physiologicalReaction>
</comment>
<feature type="transmembrane region" description="Helical" evidence="14">
    <location>
        <begin position="353"/>
        <end position="374"/>
    </location>
</feature>
<evidence type="ECO:0000256" key="2">
    <source>
        <dbReference type="ARBA" id="ARBA00004922"/>
    </source>
</evidence>
<keyword evidence="5 14" id="KW-0328">Glycosyltransferase</keyword>
<proteinExistence type="inferred from homology"/>
<dbReference type="AlphaFoldDB" id="A0A1Q3A8X4"/>
<dbReference type="EMBL" id="BDGX01000033">
    <property type="protein sequence ID" value="GAV52162.1"/>
    <property type="molecule type" value="Genomic_DNA"/>
</dbReference>
<dbReference type="UniPathway" id="UPA00378"/>
<evidence type="ECO:0000256" key="10">
    <source>
        <dbReference type="ARBA" id="ARBA00023136"/>
    </source>
</evidence>
<keyword evidence="6 14" id="KW-0808">Transferase</keyword>
<comment type="caution">
    <text evidence="15">The sequence shown here is derived from an EMBL/GenBank/DDBJ whole genome shotgun (WGS) entry which is preliminary data.</text>
</comment>
<comment type="pathway">
    <text evidence="2 14">Protein modification; protein glycosylation.</text>
</comment>
<protein>
    <recommendedName>
        <fullName evidence="4 14">Dol-P-Man:Man(5)GlcNAc(2)-PP-Dol alpha-1,3-mannosyltransferase</fullName>
        <ecNumber evidence="3 14">2.4.1.258</ecNumber>
    </recommendedName>
    <alternativeName>
        <fullName evidence="14">Dol-P-Man-dependent alpha(1-3)-mannosyltransferase</fullName>
    </alternativeName>
</protein>
<feature type="transmembrane region" description="Helical" evidence="14">
    <location>
        <begin position="234"/>
        <end position="253"/>
    </location>
</feature>
<dbReference type="Pfam" id="PF05208">
    <property type="entry name" value="ALG3"/>
    <property type="match status" value="1"/>
</dbReference>
<comment type="similarity">
    <text evidence="13">Belongs to the glycosyltransferase ALG3 family.</text>
</comment>
<dbReference type="GO" id="GO:0052925">
    <property type="term" value="F:dol-P-Man:Man(5)GlcNAc(2)-PP-Dol alpha-1,3-mannosyltransferase activity"/>
    <property type="evidence" value="ECO:0007669"/>
    <property type="project" value="UniProtKB-EC"/>
</dbReference>
<evidence type="ECO:0000256" key="13">
    <source>
        <dbReference type="ARBA" id="ARBA00093457"/>
    </source>
</evidence>
<reference evidence="15 16" key="1">
    <citation type="submission" date="2016-08" db="EMBL/GenBank/DDBJ databases">
        <title>Draft genome sequence of allopolyploid Zygosaccharomyces rouxii.</title>
        <authorList>
            <person name="Watanabe J."/>
            <person name="Uehara K."/>
            <person name="Mogi Y."/>
            <person name="Tsukioka Y."/>
        </authorList>
    </citation>
    <scope>NUCLEOTIDE SEQUENCE [LARGE SCALE GENOMIC DNA]</scope>
    <source>
        <strain evidence="15 16">NBRC 110957</strain>
    </source>
</reference>
<evidence type="ECO:0000256" key="12">
    <source>
        <dbReference type="ARBA" id="ARBA00049506"/>
    </source>
</evidence>
<feature type="transmembrane region" description="Helical" evidence="14">
    <location>
        <begin position="127"/>
        <end position="146"/>
    </location>
</feature>
<evidence type="ECO:0000313" key="15">
    <source>
        <dbReference type="EMBL" id="GAV52162.1"/>
    </source>
</evidence>
<dbReference type="PANTHER" id="PTHR12646:SF0">
    <property type="entry name" value="DOL-P-MAN:MAN(5)GLCNAC(2)-PP-DOL ALPHA-1,3-MANNOSYLTRANSFERASE"/>
    <property type="match status" value="1"/>
</dbReference>
<evidence type="ECO:0000256" key="7">
    <source>
        <dbReference type="ARBA" id="ARBA00022692"/>
    </source>
</evidence>
<evidence type="ECO:0000256" key="6">
    <source>
        <dbReference type="ARBA" id="ARBA00022679"/>
    </source>
</evidence>
<feature type="transmembrane region" description="Helical" evidence="14">
    <location>
        <begin position="166"/>
        <end position="190"/>
    </location>
</feature>
<comment type="subcellular location">
    <subcellularLocation>
        <location evidence="1 14">Endoplasmic reticulum membrane</location>
        <topology evidence="1 14">Multi-pass membrane protein</topology>
    </subcellularLocation>
</comment>
<feature type="transmembrane region" description="Helical" evidence="14">
    <location>
        <begin position="386"/>
        <end position="406"/>
    </location>
</feature>
<evidence type="ECO:0000256" key="9">
    <source>
        <dbReference type="ARBA" id="ARBA00022989"/>
    </source>
</evidence>
<feature type="transmembrane region" description="Helical" evidence="14">
    <location>
        <begin position="295"/>
        <end position="315"/>
    </location>
</feature>
<feature type="transmembrane region" description="Helical" evidence="14">
    <location>
        <begin position="197"/>
        <end position="222"/>
    </location>
</feature>
<gene>
    <name evidence="15" type="ORF">ZYGR_0AG01530</name>
</gene>
<keyword evidence="9 14" id="KW-1133">Transmembrane helix</keyword>
<evidence type="ECO:0000256" key="5">
    <source>
        <dbReference type="ARBA" id="ARBA00022676"/>
    </source>
</evidence>
<dbReference type="Proteomes" id="UP000187013">
    <property type="component" value="Unassembled WGS sequence"/>
</dbReference>
<feature type="transmembrane region" description="Helical" evidence="14">
    <location>
        <begin position="418"/>
        <end position="441"/>
    </location>
</feature>
<keyword evidence="7 14" id="KW-0812">Transmembrane</keyword>
<evidence type="ECO:0000256" key="4">
    <source>
        <dbReference type="ARBA" id="ARBA00015561"/>
    </source>
</evidence>
<evidence type="ECO:0000256" key="1">
    <source>
        <dbReference type="ARBA" id="ARBA00004477"/>
    </source>
</evidence>
<evidence type="ECO:0000256" key="11">
    <source>
        <dbReference type="ARBA" id="ARBA00044743"/>
    </source>
</evidence>
<dbReference type="InterPro" id="IPR007873">
    <property type="entry name" value="Glycosyltransferase_ALG3"/>
</dbReference>
<keyword evidence="10 14" id="KW-0472">Membrane</keyword>
<sequence length="470" mass="54351">MYIHNDNSPMVPSHRESIMPAFEPLKDLRDGIRFMIYNPRSTLIWGPILLAFESALLKLIIWNVPYTEIDYKAYMEQIDIIKSGQTDYTKIYGGTGPLVYPAGHVLLYRFMHWLTEGTNYVQRGQHFFRHLYLLTLALQLFLYYRLRLPGWCVVLASLSKRLHSIYVLRLFNDCFTTFFMVLTVLLLQLAGNRSRRWLAYVASLTYSFALSIKMNALLYLPGVAFTIFYLQGGNLLRCFVCATLAFTLQYSLAAPFLSHWRSYLICAFDFHRKFLYRWTINWHFLDEESFNSDRFHLALLTTHVTLLLLLLSLLFPGWPNQMYRMCRFYGPDIFTSSKLPFGTTSRDGSHPTISATLPLIFVTNLAGVLCARSLHYQFLSWYHWTLPPLLCYSGLPAPLGVIWYAIHEWCWNSYPPNSLASATLVTLNGTLLASCAATLYVTRRKRQSLQQQHKVASARSFETASNGKKD</sequence>
<evidence type="ECO:0000256" key="3">
    <source>
        <dbReference type="ARBA" id="ARBA00011964"/>
    </source>
</evidence>
<dbReference type="EC" id="2.4.1.258" evidence="3 14"/>
<feature type="transmembrane region" description="Helical" evidence="14">
    <location>
        <begin position="98"/>
        <end position="115"/>
    </location>
</feature>
<name>A0A1Q3A8X4_ZYGRO</name>
<accession>A0A1Q3A8X4</accession>
<evidence type="ECO:0000256" key="14">
    <source>
        <dbReference type="RuleBase" id="RU364047"/>
    </source>
</evidence>
<feature type="transmembrane region" description="Helical" evidence="14">
    <location>
        <begin position="43"/>
        <end position="62"/>
    </location>
</feature>
<comment type="function">
    <text evidence="11 14">Dol-P-Man:Man(5)GlcNAc(2)-PP-Dol alpha-1,3-mannosyltransferase that operates in the biosynthetic pathway of dolichol-linked oligosaccharides, the glycan precursors employed in protein asparagine (N)-glycosylation. The assembly of dolichol-linked oligosaccharides begins on the cytosolic side of the endoplasmic reticulum membrane and finishes in its lumen. The sequential addition of sugars to dolichol pyrophosphate produces dolichol-linked oligosaccharides containing fourteen sugars, including two GlcNAcs, nine mannoses and three glucoses. Once assembled, the oligosaccharide is transferred from the lipid to nascent proteins by oligosaccharyltransferases. In the lumen of the endoplasmic reticulum, adds the first dolichyl beta-D-mannosyl phosphate derived mannose in an alpha-1,3 linkage to Man(5)GlcNAc(2)-PP-dolichol to produce Man(6)GlcNAc(2)-PP-dolichol.</text>
</comment>